<dbReference type="OrthoDB" id="3669392at2"/>
<evidence type="ECO:0000313" key="5">
    <source>
        <dbReference type="EMBL" id="SEQ29885.1"/>
    </source>
</evidence>
<dbReference type="GO" id="GO:0012505">
    <property type="term" value="C:endomembrane system"/>
    <property type="evidence" value="ECO:0007669"/>
    <property type="project" value="UniProtKB-ARBA"/>
</dbReference>
<dbReference type="InterPro" id="IPR038261">
    <property type="entry name" value="GPP34-like_sf"/>
</dbReference>
<sequence>MTLSAKAPVPRGAAEQFYLSAHDDRGERQLNERALELGCATAVLGELVIEEYLQFSEEQALLRERGQMLLRSPLLNGQRPTIKRLLLGRVVGAPAVTPGSWITHIAPQAPLWIARRLLVAGVVTEITPHRLKFWDKKPRFVPNDPNEPHKLGDHLTLALQRRSVMTLQDLFLAGLLQATQMHHARITDIAGLDQRITDWINGLTTLVDPRRATRESSLRVLVSHTEHLINTALLAQTL</sequence>
<protein>
    <submittedName>
        <fullName evidence="5">Golgi phosphoprotein 3 (GPP34)</fullName>
    </submittedName>
</protein>
<dbReference type="GO" id="GO:0005737">
    <property type="term" value="C:cytoplasm"/>
    <property type="evidence" value="ECO:0007669"/>
    <property type="project" value="UniProtKB-ARBA"/>
</dbReference>
<dbReference type="Proteomes" id="UP000199028">
    <property type="component" value="Unassembled WGS sequence"/>
</dbReference>
<gene>
    <name evidence="5" type="ORF">SAMN05216195_10287</name>
</gene>
<comment type="subcellular location">
    <subcellularLocation>
        <location evidence="1">Golgi apparatus membrane</location>
        <topology evidence="1">Peripheral membrane protein</topology>
        <orientation evidence="1">Cytoplasmic side</orientation>
    </subcellularLocation>
</comment>
<evidence type="ECO:0000256" key="1">
    <source>
        <dbReference type="ARBA" id="ARBA00004255"/>
    </source>
</evidence>
<dbReference type="InterPro" id="IPR008628">
    <property type="entry name" value="GPP34-like"/>
</dbReference>
<dbReference type="Gene3D" id="1.10.3630.10">
    <property type="entry name" value="yeast vps74-n-term truncation variant domain like"/>
    <property type="match status" value="1"/>
</dbReference>
<keyword evidence="4" id="KW-0472">Membrane</keyword>
<dbReference type="AlphaFoldDB" id="A0A1H9EW53"/>
<dbReference type="EMBL" id="FOFT01000002">
    <property type="protein sequence ID" value="SEQ29885.1"/>
    <property type="molecule type" value="Genomic_DNA"/>
</dbReference>
<dbReference type="RefSeq" id="WP_090063720.1">
    <property type="nucleotide sequence ID" value="NZ_FOFT01000002.1"/>
</dbReference>
<evidence type="ECO:0000256" key="4">
    <source>
        <dbReference type="ARBA" id="ARBA00023136"/>
    </source>
</evidence>
<name>A0A1H9EW53_9PSEU</name>
<evidence type="ECO:0000313" key="6">
    <source>
        <dbReference type="Proteomes" id="UP000199028"/>
    </source>
</evidence>
<proteinExistence type="predicted"/>
<accession>A0A1H9EW53</accession>
<keyword evidence="3" id="KW-0446">Lipid-binding</keyword>
<reference evidence="6" key="1">
    <citation type="submission" date="2016-10" db="EMBL/GenBank/DDBJ databases">
        <authorList>
            <person name="Varghese N."/>
            <person name="Submissions S."/>
        </authorList>
    </citation>
    <scope>NUCLEOTIDE SEQUENCE [LARGE SCALE GENOMIC DNA]</scope>
    <source>
        <strain evidence="6">CGMCC 4.578</strain>
    </source>
</reference>
<organism evidence="5 6">
    <name type="scientific">Lentzea flaviverrucosa</name>
    <dbReference type="NCBI Taxonomy" id="200379"/>
    <lineage>
        <taxon>Bacteria</taxon>
        <taxon>Bacillati</taxon>
        <taxon>Actinomycetota</taxon>
        <taxon>Actinomycetes</taxon>
        <taxon>Pseudonocardiales</taxon>
        <taxon>Pseudonocardiaceae</taxon>
        <taxon>Lentzea</taxon>
    </lineage>
</organism>
<keyword evidence="6" id="KW-1185">Reference proteome</keyword>
<evidence type="ECO:0000256" key="3">
    <source>
        <dbReference type="ARBA" id="ARBA00023121"/>
    </source>
</evidence>
<dbReference type="Pfam" id="PF05719">
    <property type="entry name" value="GPP34"/>
    <property type="match status" value="1"/>
</dbReference>
<evidence type="ECO:0000256" key="2">
    <source>
        <dbReference type="ARBA" id="ARBA00023034"/>
    </source>
</evidence>
<keyword evidence="2" id="KW-0333">Golgi apparatus</keyword>
<dbReference type="GO" id="GO:0070273">
    <property type="term" value="F:phosphatidylinositol-4-phosphate binding"/>
    <property type="evidence" value="ECO:0007669"/>
    <property type="project" value="InterPro"/>
</dbReference>